<evidence type="ECO:0000313" key="2">
    <source>
        <dbReference type="EMBL" id="EST42226.1"/>
    </source>
</evidence>
<dbReference type="EMBL" id="KI546166">
    <property type="protein sequence ID" value="EST42226.1"/>
    <property type="molecule type" value="Genomic_DNA"/>
</dbReference>
<reference evidence="3" key="2">
    <citation type="submission" date="2020-12" db="EMBL/GenBank/DDBJ databases">
        <title>New Spironucleus salmonicida genome in near-complete chromosomes.</title>
        <authorList>
            <person name="Xu F."/>
            <person name="Kurt Z."/>
            <person name="Jimenez-Gonzalez A."/>
            <person name="Astvaldsson A."/>
            <person name="Andersson J.O."/>
            <person name="Svard S.G."/>
        </authorList>
    </citation>
    <scope>NUCLEOTIDE SEQUENCE</scope>
    <source>
        <strain evidence="3">ATCC 50377</strain>
    </source>
</reference>
<reference evidence="2 3" key="1">
    <citation type="journal article" date="2014" name="PLoS Genet.">
        <title>The Genome of Spironucleus salmonicida Highlights a Fish Pathogen Adapted to Fluctuating Environments.</title>
        <authorList>
            <person name="Xu F."/>
            <person name="Jerlstrom-Hultqvist J."/>
            <person name="Einarsson E."/>
            <person name="Astvaldsson A."/>
            <person name="Svard S.G."/>
            <person name="Andersson J.O."/>
        </authorList>
    </citation>
    <scope>NUCLEOTIDE SEQUENCE</scope>
    <source>
        <strain evidence="3">ATCC 50377</strain>
    </source>
</reference>
<keyword evidence="1" id="KW-0175">Coiled coil</keyword>
<dbReference type="Proteomes" id="UP000018208">
    <property type="component" value="Unassembled WGS sequence"/>
</dbReference>
<feature type="coiled-coil region" evidence="1">
    <location>
        <begin position="254"/>
        <end position="358"/>
    </location>
</feature>
<evidence type="ECO:0000313" key="3">
    <source>
        <dbReference type="EMBL" id="KAH0574665.1"/>
    </source>
</evidence>
<proteinExistence type="predicted"/>
<name>V6LEX4_9EUKA</name>
<dbReference type="VEuPathDB" id="GiardiaDB:SS50377_22280"/>
<protein>
    <recommendedName>
        <fullName evidence="5">Rapamycin-insensitive companion of mTOR domain-containing protein</fullName>
    </recommendedName>
</protein>
<evidence type="ECO:0008006" key="5">
    <source>
        <dbReference type="Google" id="ProtNLM"/>
    </source>
</evidence>
<evidence type="ECO:0000313" key="4">
    <source>
        <dbReference type="Proteomes" id="UP000018208"/>
    </source>
</evidence>
<organism evidence="2">
    <name type="scientific">Spironucleus salmonicida</name>
    <dbReference type="NCBI Taxonomy" id="348837"/>
    <lineage>
        <taxon>Eukaryota</taxon>
        <taxon>Metamonada</taxon>
        <taxon>Diplomonadida</taxon>
        <taxon>Hexamitidae</taxon>
        <taxon>Hexamitinae</taxon>
        <taxon>Spironucleus</taxon>
    </lineage>
</organism>
<gene>
    <name evidence="2" type="ORF">SS50377_18528</name>
    <name evidence="3" type="ORF">SS50377_22280</name>
</gene>
<accession>V6LEX4</accession>
<dbReference type="EMBL" id="AUWU02000003">
    <property type="protein sequence ID" value="KAH0574665.1"/>
    <property type="molecule type" value="Genomic_DNA"/>
</dbReference>
<sequence>MDQIGIFINDLWNILDQIQNDDPQLSVLQKLNIKIGEFTDFISVISSKQPKSYKTFMNTHPNPIAISQLVRQLLSIDYQSTSILIANLIQKFSFKDSMFLTQLKMNGGQYLLSRHIIKYKQNQSIYISCLEQLSTGDISSLLLKAIFYHFSQFKCNLVAVFVNNKVNPIFVQIFISIALQSDNFTDIVYIIHAISWLIQSPLYVDYVSLGKVVQNLAQLIKQDNSLKTENKNITIANISLEGLKFELVTQQKRVKIAKINITNKKDEIKELQQDIIKQQPNLVSQREVLQILKEKFIELQKTMNKQEHNQAKKSPQQLIQIENYEKHQQQLRTSETKVNDLNVQISNLEKRQSQKEKELTVLFQIEKQCQQEVQSIENKINQFLGLSPQLVSSQELKKEQKIDISLTLDNTPILQFSQAFLSFLIKLPEGLQFFTQRVELGQNFCIMLSSLNKSTQLIACINFISDALLLENNSRKNIYSLLNCGNLIEVDHIRLDNYGNSIFYPLISGLLDQQFNSSQTQTLTYIYMYLDGLERIQYQKLIPTSFIGNKYGQNLSISYMTNLIYRLLEIGFFEAVIYQICKRSSIQVISAFLYILSEFLNICKTHVPIVYDYYRHKIFIPVNSYSNQYSQNSLLISKTKTLVAEVNESTCHDYLIEEEKYSRFITQKSELQNNLLFSTDPQLTELNIWDYQDEPIKWNWEQINIIINHHMSSVFIQSNTKLLEFLIQFIDGTIELQIDNIKSNKNYLFAFLPPLPDLKENYDYQAFNDLLKNSIKYTSLLSLPICNQTARIGQICLNFLSKLIQYQSGIIMIKSSKIFHLIVEHLTFTLNEQQYNRQHIAIISSILGVLSLSYECCQVMDDFQIIDILYELQIKQIHPSLISFLIISLSPSCQSAKEQKSTTCICGKNCLRKYSENDKVKVAIQGFLQSHDVRIRYQSVNRLAQQFRKRQYFLNLSKPICSCLCFNCSNIQHQSMLISKEDEKWALYCLVPMINDIQPEIAVACLCIIEELVSIEDVDIFVDNQINLDNWKNLGQYLRVKIMQSEKGCKFLGVNTILSSLNQQWIYRWVHNLEYKQFLSLTRQLSSSIKDSNYDKIIRNSDYSSDIYYTTQDQFAYDFLCLPHNNSCGRVVLQLPESLDDIPEIVRKDFWQNRTVQIQNQSFSSCQSYARGSVLVSLSLHEFGRNLILQSGLVAEIQQKLYSEDYERYSFRGNLWAFALICGIEEGRLLFNDFDQIFSKILQLSVYCKFEKTRFTAQQALQVLITNKYAQNLMHEKNFTFNLIKLRDEVFSCVNLPSETINTVYNGIKRVQTNLFKLNNQEINIQSNINFVASNNQYYSQPIPVYYKFKEESGTVFQNQIETNLLGISLVPNFTELLLQNQRIDKRNKFSEEIEKFRLQFQLQQSIQPQIDDQLKQCLKLILVDNIIDAEAGIQQLRYQYQKDFRAEIYFYQILQDQDCKFSIIKEVNDIFGNISPQIIDYLVEVENSWK</sequence>
<evidence type="ECO:0000256" key="1">
    <source>
        <dbReference type="SAM" id="Coils"/>
    </source>
</evidence>
<keyword evidence="4" id="KW-1185">Reference proteome</keyword>